<feature type="compositionally biased region" description="Basic and acidic residues" evidence="1">
    <location>
        <begin position="56"/>
        <end position="67"/>
    </location>
</feature>
<feature type="region of interest" description="Disordered" evidence="1">
    <location>
        <begin position="22"/>
        <end position="67"/>
    </location>
</feature>
<evidence type="ECO:0000313" key="2">
    <source>
        <dbReference type="EMBL" id="CRZ11331.1"/>
    </source>
</evidence>
<dbReference type="EMBL" id="HACM01010889">
    <property type="protein sequence ID" value="CRZ11331.1"/>
    <property type="molecule type" value="Transcribed_RNA"/>
</dbReference>
<sequence length="113" mass="12637">MRWSANGDIAIELEIGLAVQRDNGDFRHDEGGGGNRHNTDRGLGEGRPPQHHRLRTDRNLIEPPPDHGRCCRYESPALWALIVSLIRSVVRPANRRDVPTRYGARAIVGPLNC</sequence>
<accession>A0A0H5RC57</accession>
<name>A0A0H5RC57_9EUKA</name>
<organism evidence="2">
    <name type="scientific">Spongospora subterranea</name>
    <dbReference type="NCBI Taxonomy" id="70186"/>
    <lineage>
        <taxon>Eukaryota</taxon>
        <taxon>Sar</taxon>
        <taxon>Rhizaria</taxon>
        <taxon>Endomyxa</taxon>
        <taxon>Phytomyxea</taxon>
        <taxon>Plasmodiophorida</taxon>
        <taxon>Plasmodiophoridae</taxon>
        <taxon>Spongospora</taxon>
    </lineage>
</organism>
<feature type="compositionally biased region" description="Basic and acidic residues" evidence="1">
    <location>
        <begin position="22"/>
        <end position="44"/>
    </location>
</feature>
<dbReference type="AlphaFoldDB" id="A0A0H5RC57"/>
<reference evidence="2" key="1">
    <citation type="submission" date="2015-04" db="EMBL/GenBank/DDBJ databases">
        <title>The genome sequence of the plant pathogenic Rhizarian Plasmodiophora brassicae reveals insights in its biotrophic life cycle and the origin of chitin synthesis.</title>
        <authorList>
            <person name="Schwelm A."/>
            <person name="Fogelqvist J."/>
            <person name="Knaust A."/>
            <person name="Julke S."/>
            <person name="Lilja T."/>
            <person name="Dhandapani V."/>
            <person name="Bonilla-Rosso G."/>
            <person name="Karlsson M."/>
            <person name="Shevchenko A."/>
            <person name="Choi S.R."/>
            <person name="Kim H.G."/>
            <person name="Park J.Y."/>
            <person name="Lim Y.P."/>
            <person name="Ludwig-Muller J."/>
            <person name="Dixelius C."/>
        </authorList>
    </citation>
    <scope>NUCLEOTIDE SEQUENCE</scope>
    <source>
        <tissue evidence="2">Potato root galls</tissue>
    </source>
</reference>
<protein>
    <submittedName>
        <fullName evidence="2">Uncharacterized protein</fullName>
    </submittedName>
</protein>
<evidence type="ECO:0000256" key="1">
    <source>
        <dbReference type="SAM" id="MobiDB-lite"/>
    </source>
</evidence>
<proteinExistence type="predicted"/>